<evidence type="ECO:0000313" key="1">
    <source>
        <dbReference type="EMBL" id="QSS51192.1"/>
    </source>
</evidence>
<protein>
    <submittedName>
        <fullName evidence="1">Uncharacterized protein</fullName>
    </submittedName>
</protein>
<reference evidence="1" key="1">
    <citation type="submission" date="2021-01" db="EMBL/GenBank/DDBJ databases">
        <title>Chromosome-level genome assembly of a human fungal pathogen reveals clustering of transcriptionally co-regulated genes.</title>
        <authorList>
            <person name="Voorhies M."/>
            <person name="Cohen S."/>
            <person name="Shea T.P."/>
            <person name="Petrus S."/>
            <person name="Munoz J.F."/>
            <person name="Poplawski S."/>
            <person name="Goldman W.E."/>
            <person name="Michael T."/>
            <person name="Cuomo C.A."/>
            <person name="Sil A."/>
            <person name="Beyhan S."/>
        </authorList>
    </citation>
    <scope>NUCLEOTIDE SEQUENCE</scope>
    <source>
        <strain evidence="1">H88</strain>
    </source>
</reference>
<sequence>MKRWQMGAGQRHQVRLADGRSKETAFTGISGDCGFSISPRVEAASTLSKTMFILNASKTVWNVRRHILSCFLKRRVKLRRF</sequence>
<dbReference type="Proteomes" id="UP000663419">
    <property type="component" value="Chromosome 2"/>
</dbReference>
<dbReference type="AlphaFoldDB" id="A0A8A1LGT4"/>
<name>A0A8A1LGT4_AJEC8</name>
<accession>A0A8A1LGT4</accession>
<proteinExistence type="predicted"/>
<dbReference type="VEuPathDB" id="FungiDB:I7I53_06446"/>
<evidence type="ECO:0000313" key="2">
    <source>
        <dbReference type="Proteomes" id="UP000663419"/>
    </source>
</evidence>
<gene>
    <name evidence="1" type="ORF">I7I53_06446</name>
</gene>
<organism evidence="1 2">
    <name type="scientific">Ajellomyces capsulatus (strain H88)</name>
    <name type="common">Darling's disease fungus</name>
    <name type="synonym">Histoplasma capsulatum</name>
    <dbReference type="NCBI Taxonomy" id="544711"/>
    <lineage>
        <taxon>Eukaryota</taxon>
        <taxon>Fungi</taxon>
        <taxon>Dikarya</taxon>
        <taxon>Ascomycota</taxon>
        <taxon>Pezizomycotina</taxon>
        <taxon>Eurotiomycetes</taxon>
        <taxon>Eurotiomycetidae</taxon>
        <taxon>Onygenales</taxon>
        <taxon>Ajellomycetaceae</taxon>
        <taxon>Histoplasma</taxon>
    </lineage>
</organism>
<dbReference type="EMBL" id="CP069103">
    <property type="protein sequence ID" value="QSS51192.1"/>
    <property type="molecule type" value="Genomic_DNA"/>
</dbReference>